<keyword evidence="2" id="KW-1185">Reference proteome</keyword>
<dbReference type="AlphaFoldDB" id="A0A2I0JBA1"/>
<reference evidence="1 2" key="1">
    <citation type="submission" date="2017-11" db="EMBL/GenBank/DDBJ databases">
        <title>De-novo sequencing of pomegranate (Punica granatum L.) genome.</title>
        <authorList>
            <person name="Akparov Z."/>
            <person name="Amiraslanov A."/>
            <person name="Hajiyeva S."/>
            <person name="Abbasov M."/>
            <person name="Kaur K."/>
            <person name="Hamwieh A."/>
            <person name="Solovyev V."/>
            <person name="Salamov A."/>
            <person name="Braich B."/>
            <person name="Kosarev P."/>
            <person name="Mahmoud A."/>
            <person name="Hajiyev E."/>
            <person name="Babayeva S."/>
            <person name="Izzatullayeva V."/>
            <person name="Mammadov A."/>
            <person name="Mammadov A."/>
            <person name="Sharifova S."/>
            <person name="Ojaghi J."/>
            <person name="Eynullazada K."/>
            <person name="Bayramov B."/>
            <person name="Abdulazimova A."/>
            <person name="Shahmuradov I."/>
        </authorList>
    </citation>
    <scope>NUCLEOTIDE SEQUENCE [LARGE SCALE GENOMIC DNA]</scope>
    <source>
        <strain evidence="2">cv. AG2017</strain>
        <tissue evidence="1">Leaf</tissue>
    </source>
</reference>
<protein>
    <submittedName>
        <fullName evidence="1">Uncharacterized protein</fullName>
    </submittedName>
</protein>
<proteinExistence type="predicted"/>
<evidence type="ECO:0000313" key="2">
    <source>
        <dbReference type="Proteomes" id="UP000233551"/>
    </source>
</evidence>
<name>A0A2I0JBA1_PUNGR</name>
<comment type="caution">
    <text evidence="1">The sequence shown here is derived from an EMBL/GenBank/DDBJ whole genome shotgun (WGS) entry which is preliminary data.</text>
</comment>
<sequence>MAGRPVKRFPEREREIRGLNGHVSFRREHASKCRCGAPPLLARKRGGGGRRGASGGECTRSRDFYFAACHAKYAPRGALFGPQRTWCSRGRS</sequence>
<dbReference type="Proteomes" id="UP000233551">
    <property type="component" value="Unassembled WGS sequence"/>
</dbReference>
<evidence type="ECO:0000313" key="1">
    <source>
        <dbReference type="EMBL" id="PKI53521.1"/>
    </source>
</evidence>
<accession>A0A2I0JBA1</accession>
<dbReference type="EMBL" id="PGOL01001853">
    <property type="protein sequence ID" value="PKI53521.1"/>
    <property type="molecule type" value="Genomic_DNA"/>
</dbReference>
<organism evidence="1 2">
    <name type="scientific">Punica granatum</name>
    <name type="common">Pomegranate</name>
    <dbReference type="NCBI Taxonomy" id="22663"/>
    <lineage>
        <taxon>Eukaryota</taxon>
        <taxon>Viridiplantae</taxon>
        <taxon>Streptophyta</taxon>
        <taxon>Embryophyta</taxon>
        <taxon>Tracheophyta</taxon>
        <taxon>Spermatophyta</taxon>
        <taxon>Magnoliopsida</taxon>
        <taxon>eudicotyledons</taxon>
        <taxon>Gunneridae</taxon>
        <taxon>Pentapetalae</taxon>
        <taxon>rosids</taxon>
        <taxon>malvids</taxon>
        <taxon>Myrtales</taxon>
        <taxon>Lythraceae</taxon>
        <taxon>Punica</taxon>
    </lineage>
</organism>
<gene>
    <name evidence="1" type="ORF">CRG98_026066</name>
</gene>